<evidence type="ECO:0000313" key="3">
    <source>
        <dbReference type="EMBL" id="CAB3377416.1"/>
    </source>
</evidence>
<accession>A0A8S1D5J0</accession>
<evidence type="ECO:0000256" key="2">
    <source>
        <dbReference type="ARBA" id="ARBA00023186"/>
    </source>
</evidence>
<dbReference type="GO" id="GO:0051082">
    <property type="term" value="F:unfolded protein binding"/>
    <property type="evidence" value="ECO:0007669"/>
    <property type="project" value="InterPro"/>
</dbReference>
<dbReference type="InterPro" id="IPR001404">
    <property type="entry name" value="Hsp90_fam"/>
</dbReference>
<dbReference type="GO" id="GO:0005524">
    <property type="term" value="F:ATP binding"/>
    <property type="evidence" value="ECO:0007669"/>
    <property type="project" value="InterPro"/>
</dbReference>
<comment type="caution">
    <text evidence="3">The sequence shown here is derived from an EMBL/GenBank/DDBJ whole genome shotgun (WGS) entry which is preliminary data.</text>
</comment>
<reference evidence="3 4" key="1">
    <citation type="submission" date="2020-04" db="EMBL/GenBank/DDBJ databases">
        <authorList>
            <person name="Alioto T."/>
            <person name="Alioto T."/>
            <person name="Gomez Garrido J."/>
        </authorList>
    </citation>
    <scope>NUCLEOTIDE SEQUENCE [LARGE SCALE GENOMIC DNA]</scope>
</reference>
<comment type="similarity">
    <text evidence="1">Belongs to the heat shock protein 90 family.</text>
</comment>
<dbReference type="Gene3D" id="1.20.120.790">
    <property type="entry name" value="Heat shock protein 90, C-terminal domain"/>
    <property type="match status" value="1"/>
</dbReference>
<organism evidence="3 4">
    <name type="scientific">Cloeon dipterum</name>
    <dbReference type="NCBI Taxonomy" id="197152"/>
    <lineage>
        <taxon>Eukaryota</taxon>
        <taxon>Metazoa</taxon>
        <taxon>Ecdysozoa</taxon>
        <taxon>Arthropoda</taxon>
        <taxon>Hexapoda</taxon>
        <taxon>Insecta</taxon>
        <taxon>Pterygota</taxon>
        <taxon>Palaeoptera</taxon>
        <taxon>Ephemeroptera</taxon>
        <taxon>Pisciforma</taxon>
        <taxon>Baetidae</taxon>
        <taxon>Cloeon</taxon>
    </lineage>
</organism>
<dbReference type="Pfam" id="PF00183">
    <property type="entry name" value="HSP90"/>
    <property type="match status" value="1"/>
</dbReference>
<gene>
    <name evidence="3" type="ORF">CLODIP_2_CD13951</name>
</gene>
<keyword evidence="2" id="KW-0143">Chaperone</keyword>
<sequence>MLLFETTLLSSGFTLEEPQTHASRIYRLIKFGLGIAEDEAPASEEMPPLEGDAKDVSRMLGRPSVPGALARPARPEWALTKVCRVWELFKRTGSAQHILHVLWNPLLADPN</sequence>
<keyword evidence="4" id="KW-1185">Reference proteome</keyword>
<dbReference type="GO" id="GO:0140662">
    <property type="term" value="F:ATP-dependent protein folding chaperone"/>
    <property type="evidence" value="ECO:0007669"/>
    <property type="project" value="InterPro"/>
</dbReference>
<dbReference type="GO" id="GO:0016887">
    <property type="term" value="F:ATP hydrolysis activity"/>
    <property type="evidence" value="ECO:0007669"/>
    <property type="project" value="InterPro"/>
</dbReference>
<dbReference type="InterPro" id="IPR037196">
    <property type="entry name" value="HSP90_C"/>
</dbReference>
<evidence type="ECO:0000313" key="4">
    <source>
        <dbReference type="Proteomes" id="UP000494165"/>
    </source>
</evidence>
<proteinExistence type="inferred from homology"/>
<dbReference type="EMBL" id="CADEPI010000144">
    <property type="protein sequence ID" value="CAB3377416.1"/>
    <property type="molecule type" value="Genomic_DNA"/>
</dbReference>
<dbReference type="AlphaFoldDB" id="A0A8S1D5J0"/>
<dbReference type="Proteomes" id="UP000494165">
    <property type="component" value="Unassembled WGS sequence"/>
</dbReference>
<evidence type="ECO:0000256" key="1">
    <source>
        <dbReference type="ARBA" id="ARBA00008239"/>
    </source>
</evidence>
<name>A0A8S1D5J0_9INSE</name>
<protein>
    <submittedName>
        <fullName evidence="3">Uncharacterized protein</fullName>
    </submittedName>
</protein>
<dbReference type="OrthoDB" id="7430437at2759"/>